<keyword evidence="3 6" id="KW-0812">Transmembrane</keyword>
<sequence length="381" mass="42340">MKRILLYNSLSNIMLEVVVWMIYLKAQGWSVAQIAFLEGTFTICQALFEVPSGIISDWIGHKRALVLGEVLCALYLLTYFMPKQHLVLFAGFVIFAVGLALISGTDVSLLYENIPETQKKAYLKYAGLFNGCITLAVALGNFSGGWLAKISWNVLFISAIIVRLAALLTCLSISEQKMTDEDDPITFKLLFSELKDFTLHERAFWPVTFATCFASGAITISYQYGTLLLEQLKMPTEMISTVFGIISLLGAVSVLSYKFIQYWSDKSLIIFLQALAVVCSILLAFRNVFWLLLGLIVMNAVFEIWNVLLENRIQTISYGHIRATVFSVVNIFESGLMTLGSILIGLLTKQLSLNTTVALLCVTLLGVAVLCSLKLEKTKLV</sequence>
<gene>
    <name evidence="8" type="ORF">SAMN05216431_10185</name>
</gene>
<comment type="caution">
    <text evidence="8">The sequence shown here is derived from an EMBL/GenBank/DDBJ whole genome shotgun (WGS) entry which is preliminary data.</text>
</comment>
<organism evidence="8 9">
    <name type="scientific">Ligilactobacillus ruminis</name>
    <dbReference type="NCBI Taxonomy" id="1623"/>
    <lineage>
        <taxon>Bacteria</taxon>
        <taxon>Bacillati</taxon>
        <taxon>Bacillota</taxon>
        <taxon>Bacilli</taxon>
        <taxon>Lactobacillales</taxon>
        <taxon>Lactobacillaceae</taxon>
        <taxon>Ligilactobacillus</taxon>
    </lineage>
</organism>
<feature type="domain" description="Major facilitator superfamily (MFS) profile" evidence="7">
    <location>
        <begin position="1"/>
        <end position="379"/>
    </location>
</feature>
<feature type="transmembrane region" description="Helical" evidence="6">
    <location>
        <begin position="321"/>
        <end position="347"/>
    </location>
</feature>
<evidence type="ECO:0000256" key="4">
    <source>
        <dbReference type="ARBA" id="ARBA00022989"/>
    </source>
</evidence>
<protein>
    <submittedName>
        <fullName evidence="8">Predicted arabinose efflux permease, MFS family</fullName>
    </submittedName>
</protein>
<feature type="transmembrane region" description="Helical" evidence="6">
    <location>
        <begin position="203"/>
        <end position="222"/>
    </location>
</feature>
<feature type="transmembrane region" description="Helical" evidence="6">
    <location>
        <begin position="291"/>
        <end position="309"/>
    </location>
</feature>
<feature type="transmembrane region" description="Helical" evidence="6">
    <location>
        <begin position="122"/>
        <end position="144"/>
    </location>
</feature>
<dbReference type="InterPro" id="IPR053160">
    <property type="entry name" value="MFS_DHA3_Transporter"/>
</dbReference>
<feature type="transmembrane region" description="Helical" evidence="6">
    <location>
        <begin position="150"/>
        <end position="171"/>
    </location>
</feature>
<evidence type="ECO:0000256" key="3">
    <source>
        <dbReference type="ARBA" id="ARBA00022692"/>
    </source>
</evidence>
<keyword evidence="4 6" id="KW-1133">Transmembrane helix</keyword>
<evidence type="ECO:0000259" key="7">
    <source>
        <dbReference type="PROSITE" id="PS50850"/>
    </source>
</evidence>
<feature type="transmembrane region" description="Helical" evidence="6">
    <location>
        <begin position="87"/>
        <end position="110"/>
    </location>
</feature>
<evidence type="ECO:0000256" key="6">
    <source>
        <dbReference type="SAM" id="Phobius"/>
    </source>
</evidence>
<keyword evidence="5 6" id="KW-0472">Membrane</keyword>
<dbReference type="PANTHER" id="PTHR23530">
    <property type="entry name" value="TRANSPORT PROTEIN-RELATED"/>
    <property type="match status" value="1"/>
</dbReference>
<dbReference type="InterPro" id="IPR036259">
    <property type="entry name" value="MFS_trans_sf"/>
</dbReference>
<reference evidence="8 9" key="1">
    <citation type="submission" date="2016-10" db="EMBL/GenBank/DDBJ databases">
        <authorList>
            <person name="Varghese N."/>
            <person name="Submissions S."/>
        </authorList>
    </citation>
    <scope>NUCLEOTIDE SEQUENCE [LARGE SCALE GENOMIC DNA]</scope>
    <source>
        <strain evidence="8 9">WC1T17</strain>
    </source>
</reference>
<feature type="transmembrane region" description="Helical" evidence="6">
    <location>
        <begin position="5"/>
        <end position="23"/>
    </location>
</feature>
<dbReference type="InterPro" id="IPR020846">
    <property type="entry name" value="MFS_dom"/>
</dbReference>
<evidence type="ECO:0000256" key="2">
    <source>
        <dbReference type="ARBA" id="ARBA00022448"/>
    </source>
</evidence>
<dbReference type="PROSITE" id="PS50850">
    <property type="entry name" value="MFS"/>
    <property type="match status" value="1"/>
</dbReference>
<dbReference type="InterPro" id="IPR011701">
    <property type="entry name" value="MFS"/>
</dbReference>
<feature type="transmembrane region" description="Helical" evidence="6">
    <location>
        <begin position="64"/>
        <end position="81"/>
    </location>
</feature>
<name>A0ABY1A903_9LACO</name>
<dbReference type="EMBL" id="FOCC01000001">
    <property type="protein sequence ID" value="SEM32226.1"/>
    <property type="molecule type" value="Genomic_DNA"/>
</dbReference>
<dbReference type="Gene3D" id="1.20.1250.20">
    <property type="entry name" value="MFS general substrate transporter like domains"/>
    <property type="match status" value="1"/>
</dbReference>
<evidence type="ECO:0000313" key="8">
    <source>
        <dbReference type="EMBL" id="SEM32226.1"/>
    </source>
</evidence>
<evidence type="ECO:0000256" key="1">
    <source>
        <dbReference type="ARBA" id="ARBA00004651"/>
    </source>
</evidence>
<dbReference type="PANTHER" id="PTHR23530:SF1">
    <property type="entry name" value="PERMEASE, MAJOR FACILITATOR SUPERFAMILY-RELATED"/>
    <property type="match status" value="1"/>
</dbReference>
<dbReference type="SUPFAM" id="SSF103473">
    <property type="entry name" value="MFS general substrate transporter"/>
    <property type="match status" value="1"/>
</dbReference>
<dbReference type="Proteomes" id="UP000182089">
    <property type="component" value="Unassembled WGS sequence"/>
</dbReference>
<accession>A0ABY1A903</accession>
<feature type="transmembrane region" description="Helical" evidence="6">
    <location>
        <begin position="29"/>
        <end position="52"/>
    </location>
</feature>
<feature type="transmembrane region" description="Helical" evidence="6">
    <location>
        <begin position="353"/>
        <end position="373"/>
    </location>
</feature>
<comment type="subcellular location">
    <subcellularLocation>
        <location evidence="1">Cell membrane</location>
        <topology evidence="1">Multi-pass membrane protein</topology>
    </subcellularLocation>
</comment>
<dbReference type="Pfam" id="PF07690">
    <property type="entry name" value="MFS_1"/>
    <property type="match status" value="1"/>
</dbReference>
<feature type="transmembrane region" description="Helical" evidence="6">
    <location>
        <begin position="242"/>
        <end position="260"/>
    </location>
</feature>
<feature type="transmembrane region" description="Helical" evidence="6">
    <location>
        <begin position="267"/>
        <end position="285"/>
    </location>
</feature>
<proteinExistence type="predicted"/>
<evidence type="ECO:0000256" key="5">
    <source>
        <dbReference type="ARBA" id="ARBA00023136"/>
    </source>
</evidence>
<evidence type="ECO:0000313" key="9">
    <source>
        <dbReference type="Proteomes" id="UP000182089"/>
    </source>
</evidence>
<keyword evidence="2" id="KW-0813">Transport</keyword>